<sequence>MEFTTTDGVRLHYTDQGCGPVVVLLAGIGSFSVVWQPTIDFLLQQNYRVLTLDARNQGLSEHTAQGLRISRHAMDVAELLAFLDIANFIGIGHSMGAATWWAYASLFGTRQMQALIDIDQSPKMINDARWPYGFKNLTQNNFFTLLQAPFGRATVQNLPDSVYYQNRALQASHPYDPELNYPFLLDHALQDWRDVIIHLQCPFLVVNGGQSPFFAPRFGPVVAALAPKGHHCVIEHSGHLPMTECPQAFQRQLQQFLRQLK</sequence>
<comment type="caution">
    <text evidence="2">The sequence shown here is derived from an EMBL/GenBank/DDBJ whole genome shotgun (WGS) entry which is preliminary data.</text>
</comment>
<dbReference type="EMBL" id="JXJQ01000003">
    <property type="protein sequence ID" value="KJY62748.1"/>
    <property type="molecule type" value="Genomic_DNA"/>
</dbReference>
<accession>A0A0F4LWK4</accession>
<dbReference type="GO" id="GO:0004601">
    <property type="term" value="F:peroxidase activity"/>
    <property type="evidence" value="ECO:0007669"/>
    <property type="project" value="UniProtKB-KW"/>
</dbReference>
<feature type="domain" description="AB hydrolase-1" evidence="1">
    <location>
        <begin position="20"/>
        <end position="241"/>
    </location>
</feature>
<dbReference type="Gene3D" id="3.40.50.1820">
    <property type="entry name" value="alpha/beta hydrolase"/>
    <property type="match status" value="1"/>
</dbReference>
<dbReference type="PANTHER" id="PTHR43194">
    <property type="entry name" value="HYDROLASE ALPHA/BETA FOLD FAMILY"/>
    <property type="match status" value="1"/>
</dbReference>
<dbReference type="SUPFAM" id="SSF53474">
    <property type="entry name" value="alpha/beta-Hydrolases"/>
    <property type="match status" value="1"/>
</dbReference>
<dbReference type="OrthoDB" id="9805423at2"/>
<keyword evidence="3" id="KW-1185">Reference proteome</keyword>
<dbReference type="InterPro" id="IPR029058">
    <property type="entry name" value="AB_hydrolase_fold"/>
</dbReference>
<evidence type="ECO:0000259" key="1">
    <source>
        <dbReference type="Pfam" id="PF00561"/>
    </source>
</evidence>
<dbReference type="PATRIC" id="fig|1218492.5.peg.309"/>
<dbReference type="AlphaFoldDB" id="A0A0F4LWK4"/>
<keyword evidence="2" id="KW-0560">Oxidoreductase</keyword>
<dbReference type="STRING" id="1218492.JG30_01960"/>
<gene>
    <name evidence="2" type="ORF">JG30_01960</name>
</gene>
<proteinExistence type="predicted"/>
<keyword evidence="2" id="KW-0575">Peroxidase</keyword>
<dbReference type="Pfam" id="PF00561">
    <property type="entry name" value="Abhydrolase_1"/>
    <property type="match status" value="1"/>
</dbReference>
<dbReference type="Proteomes" id="UP000033558">
    <property type="component" value="Unassembled WGS sequence"/>
</dbReference>
<reference evidence="2 3" key="1">
    <citation type="submission" date="2015-01" db="EMBL/GenBank/DDBJ databases">
        <title>Comparative genomics of the lactic acid bacteria isolated from the honey bee gut.</title>
        <authorList>
            <person name="Ellegaard K.M."/>
            <person name="Tamarit D."/>
            <person name="Javelind E."/>
            <person name="Olofsson T."/>
            <person name="Andersson S.G."/>
            <person name="Vasquez A."/>
        </authorList>
    </citation>
    <scope>NUCLEOTIDE SEQUENCE [LARGE SCALE GENOMIC DNA]</scope>
    <source>
        <strain evidence="2 3">Bin4</strain>
    </source>
</reference>
<dbReference type="HOGENOM" id="CLU_020336_12_0_9"/>
<name>A0A0F4LWK4_9LACO</name>
<organism evidence="2 3">
    <name type="scientific">Bombilactobacillus mellifer</name>
    <dbReference type="NCBI Taxonomy" id="1218492"/>
    <lineage>
        <taxon>Bacteria</taxon>
        <taxon>Bacillati</taxon>
        <taxon>Bacillota</taxon>
        <taxon>Bacilli</taxon>
        <taxon>Lactobacillales</taxon>
        <taxon>Lactobacillaceae</taxon>
        <taxon>Bombilactobacillus</taxon>
    </lineage>
</organism>
<dbReference type="InterPro" id="IPR000073">
    <property type="entry name" value="AB_hydrolase_1"/>
</dbReference>
<dbReference type="RefSeq" id="WP_046315403.1">
    <property type="nucleotide sequence ID" value="NZ_JBHSZT010000003.1"/>
</dbReference>
<dbReference type="InterPro" id="IPR050228">
    <property type="entry name" value="Carboxylesterase_BioH"/>
</dbReference>
<protein>
    <submittedName>
        <fullName evidence="2">Halo peroxidase</fullName>
    </submittedName>
</protein>
<evidence type="ECO:0000313" key="2">
    <source>
        <dbReference type="EMBL" id="KJY62748.1"/>
    </source>
</evidence>
<evidence type="ECO:0000313" key="3">
    <source>
        <dbReference type="Proteomes" id="UP000033558"/>
    </source>
</evidence>
<dbReference type="PANTHER" id="PTHR43194:SF2">
    <property type="entry name" value="PEROXISOMAL MEMBRANE PROTEIN LPX1"/>
    <property type="match status" value="1"/>
</dbReference>